<reference evidence="2" key="1">
    <citation type="submission" date="2016-11" db="EMBL/GenBank/DDBJ databases">
        <authorList>
            <person name="Varghese N."/>
            <person name="Submissions S."/>
        </authorList>
    </citation>
    <scope>NUCLEOTIDE SEQUENCE [LARGE SCALE GENOMIC DNA]</scope>
    <source>
        <strain evidence="2">USBA-503</strain>
    </source>
</reference>
<evidence type="ECO:0000313" key="1">
    <source>
        <dbReference type="EMBL" id="SHK36095.1"/>
    </source>
</evidence>
<evidence type="ECO:0000313" key="2">
    <source>
        <dbReference type="Proteomes" id="UP000184016"/>
    </source>
</evidence>
<dbReference type="Proteomes" id="UP000184016">
    <property type="component" value="Unassembled WGS sequence"/>
</dbReference>
<gene>
    <name evidence="1" type="ORF">SAMN05443507_112103</name>
</gene>
<proteinExistence type="predicted"/>
<dbReference type="RefSeq" id="WP_072874146.1">
    <property type="nucleotide sequence ID" value="NZ_FRAF01000012.1"/>
</dbReference>
<dbReference type="Pfam" id="PF06089">
    <property type="entry name" value="Asparaginase_II"/>
    <property type="match status" value="1"/>
</dbReference>
<organism evidence="1 2">
    <name type="scientific">Alicyclobacillus tolerans</name>
    <dbReference type="NCBI Taxonomy" id="90970"/>
    <lineage>
        <taxon>Bacteria</taxon>
        <taxon>Bacillati</taxon>
        <taxon>Bacillota</taxon>
        <taxon>Bacilli</taxon>
        <taxon>Bacillales</taxon>
        <taxon>Alicyclobacillaceae</taxon>
        <taxon>Alicyclobacillus</taxon>
    </lineage>
</organism>
<accession>A0A1M6RUJ1</accession>
<protein>
    <submittedName>
        <fullName evidence="1">Asparaginase</fullName>
    </submittedName>
</protein>
<name>A0A1M6RUJ1_9BACL</name>
<dbReference type="PANTHER" id="PTHR42110:SF1">
    <property type="entry name" value="L-ASPARAGINASE, PUTATIVE (AFU_ORTHOLOGUE AFUA_3G11890)-RELATED"/>
    <property type="match status" value="1"/>
</dbReference>
<dbReference type="InterPro" id="IPR010349">
    <property type="entry name" value="Asparaginase_II"/>
</dbReference>
<dbReference type="OrthoDB" id="9770793at2"/>
<sequence length="338" mass="36792">MSELLVEVTRGEIVESVHRGDLVVIDFKGNLIASTGDPNRVMFARSSAKPLQALPLLLTGAADSFQLSSAELALACASHSGEPEHTELVQSLLARLGLSVDDLRCGVHAPYHQKTYETMLKNGQVVTALHNNCSGKHTGMLALAKFLNAPLDTYDQRDNPVQEHIFQVLQAVCEIESDKVKWGVDGCGVPVFAMPIHRFALLYAKLAESVRQENPQEKIGWALKRLASAMMDNPKLVAGSERLCTDLMMSMPGRVVAKAGAEGVYCVGWVEKGIGLCLKIDDGNSRAVGPVVIEALSQLQLLTAEEKNALNRWHRPSLVNHSGTLVGEIRPAFELQIR</sequence>
<dbReference type="PANTHER" id="PTHR42110">
    <property type="entry name" value="L-ASPARAGINASE, PUTATIVE (AFU_ORTHOLOGUE AFUA_3G11890)-RELATED"/>
    <property type="match status" value="1"/>
</dbReference>
<dbReference type="EMBL" id="FRAF01000012">
    <property type="protein sequence ID" value="SHK36095.1"/>
    <property type="molecule type" value="Genomic_DNA"/>
</dbReference>
<keyword evidence="2" id="KW-1185">Reference proteome</keyword>
<dbReference type="AlphaFoldDB" id="A0A1M6RUJ1"/>
<dbReference type="STRING" id="1830138.SAMN05443507_112103"/>